<accession>S3BZI4</accession>
<dbReference type="GO" id="GO:0003955">
    <property type="term" value="F:NAD(P)H dehydrogenase (quinone) activity"/>
    <property type="evidence" value="ECO:0007669"/>
    <property type="project" value="TreeGrafter"/>
</dbReference>
<dbReference type="EMBL" id="ATCF01000016">
    <property type="protein sequence ID" value="EPD99477.1"/>
    <property type="molecule type" value="Genomic_DNA"/>
</dbReference>
<dbReference type="InterPro" id="IPR046980">
    <property type="entry name" value="KefG/KefF"/>
</dbReference>
<keyword evidence="4" id="KW-1185">Reference proteome</keyword>
<dbReference type="Pfam" id="PF02525">
    <property type="entry name" value="Flavodoxin_2"/>
    <property type="match status" value="1"/>
</dbReference>
<evidence type="ECO:0000259" key="2">
    <source>
        <dbReference type="Pfam" id="PF02525"/>
    </source>
</evidence>
<name>S3BZI4_9BURK</name>
<gene>
    <name evidence="3" type="ORF">HMPREF1476_01156</name>
</gene>
<dbReference type="PANTHER" id="PTHR47307">
    <property type="entry name" value="GLUTATHIONE-REGULATED POTASSIUM-EFFLUX SYSTEM ANCILLARY PROTEIN KEFG"/>
    <property type="match status" value="1"/>
</dbReference>
<dbReference type="Gene3D" id="3.40.50.360">
    <property type="match status" value="1"/>
</dbReference>
<dbReference type="RefSeq" id="WP_005429004.1">
    <property type="nucleotide sequence ID" value="NZ_KE150480.1"/>
</dbReference>
<dbReference type="Proteomes" id="UP000014400">
    <property type="component" value="Unassembled WGS sequence"/>
</dbReference>
<dbReference type="STRING" id="1203554.HMPREF1476_01156"/>
<organism evidence="3 4">
    <name type="scientific">Sutterella wadsworthensis HGA0223</name>
    <dbReference type="NCBI Taxonomy" id="1203554"/>
    <lineage>
        <taxon>Bacteria</taxon>
        <taxon>Pseudomonadati</taxon>
        <taxon>Pseudomonadota</taxon>
        <taxon>Betaproteobacteria</taxon>
        <taxon>Burkholderiales</taxon>
        <taxon>Sutterellaceae</taxon>
        <taxon>Sutterella</taxon>
    </lineage>
</organism>
<keyword evidence="1" id="KW-0560">Oxidoreductase</keyword>
<dbReference type="PANTHER" id="PTHR47307:SF1">
    <property type="entry name" value="GLUTATHIONE-REGULATED POTASSIUM-EFFLUX SYSTEM ANCILLARY PROTEIN KEFG"/>
    <property type="match status" value="1"/>
</dbReference>
<dbReference type="HOGENOM" id="CLU_058643_0_2_4"/>
<dbReference type="PATRIC" id="fig|1203554.3.peg.1198"/>
<dbReference type="AlphaFoldDB" id="S3BZI4"/>
<comment type="caution">
    <text evidence="3">The sequence shown here is derived from an EMBL/GenBank/DDBJ whole genome shotgun (WGS) entry which is preliminary data.</text>
</comment>
<dbReference type="eggNOG" id="COG2249">
    <property type="taxonomic scope" value="Bacteria"/>
</dbReference>
<dbReference type="InterPro" id="IPR029039">
    <property type="entry name" value="Flavoprotein-like_sf"/>
</dbReference>
<dbReference type="InterPro" id="IPR003680">
    <property type="entry name" value="Flavodoxin_fold"/>
</dbReference>
<reference evidence="3 4" key="1">
    <citation type="submission" date="2013-04" db="EMBL/GenBank/DDBJ databases">
        <title>The Genome Sequence of Sutterella wadsworthensis HGA0223.</title>
        <authorList>
            <consortium name="The Broad Institute Genomics Platform"/>
            <person name="Earl A."/>
            <person name="Ward D."/>
            <person name="Feldgarden M."/>
            <person name="Gevers D."/>
            <person name="Schmidt T.M."/>
            <person name="Dover J."/>
            <person name="Dai D."/>
            <person name="Walker B."/>
            <person name="Young S."/>
            <person name="Zeng Q."/>
            <person name="Gargeya S."/>
            <person name="Fitzgerald M."/>
            <person name="Haas B."/>
            <person name="Abouelleil A."/>
            <person name="Allen A.W."/>
            <person name="Alvarado L."/>
            <person name="Arachchi H.M."/>
            <person name="Berlin A.M."/>
            <person name="Chapman S.B."/>
            <person name="Gainer-Dewar J."/>
            <person name="Goldberg J."/>
            <person name="Griggs A."/>
            <person name="Gujja S."/>
            <person name="Hansen M."/>
            <person name="Howarth C."/>
            <person name="Imamovic A."/>
            <person name="Ireland A."/>
            <person name="Larimer J."/>
            <person name="McCowan C."/>
            <person name="Murphy C."/>
            <person name="Pearson M."/>
            <person name="Poon T.W."/>
            <person name="Priest M."/>
            <person name="Roberts A."/>
            <person name="Saif S."/>
            <person name="Shea T."/>
            <person name="Sisk P."/>
            <person name="Sykes S."/>
            <person name="Wortman J."/>
            <person name="Nusbaum C."/>
            <person name="Birren B."/>
        </authorList>
    </citation>
    <scope>NUCLEOTIDE SEQUENCE [LARGE SCALE GENOMIC DNA]</scope>
    <source>
        <strain evidence="3 4">HGA0223</strain>
    </source>
</reference>
<dbReference type="GO" id="GO:0009055">
    <property type="term" value="F:electron transfer activity"/>
    <property type="evidence" value="ECO:0007669"/>
    <property type="project" value="TreeGrafter"/>
</dbReference>
<protein>
    <recommendedName>
        <fullName evidence="2">Flavodoxin-like fold domain-containing protein</fullName>
    </recommendedName>
</protein>
<evidence type="ECO:0000313" key="3">
    <source>
        <dbReference type="EMBL" id="EPD99477.1"/>
    </source>
</evidence>
<evidence type="ECO:0000313" key="4">
    <source>
        <dbReference type="Proteomes" id="UP000014400"/>
    </source>
</evidence>
<feature type="domain" description="Flavodoxin-like fold" evidence="2">
    <location>
        <begin position="2"/>
        <end position="171"/>
    </location>
</feature>
<evidence type="ECO:0000256" key="1">
    <source>
        <dbReference type="ARBA" id="ARBA00023002"/>
    </source>
</evidence>
<dbReference type="GO" id="GO:0010181">
    <property type="term" value="F:FMN binding"/>
    <property type="evidence" value="ECO:0007669"/>
    <property type="project" value="TreeGrafter"/>
</dbReference>
<proteinExistence type="predicted"/>
<dbReference type="SUPFAM" id="SSF52218">
    <property type="entry name" value="Flavoproteins"/>
    <property type="match status" value="1"/>
</dbReference>
<sequence length="182" mass="19641">MKNILVVSGHPNPSASLANKTILESLRTAFPQAQFRELASLVKDGHFDPVPEQEALLKADVIVLQFPFNWYSVPGLLKTWIDEVLLHGFAYGSGAKLSGKTVLLSITAGAPEAAYQRDGFTGHTVFELLTPLAVTAKACSMIFAEPVVSYGYSVPAAQNDKENYLANARKHAQALSAQLKAL</sequence>